<dbReference type="InterPro" id="IPR027417">
    <property type="entry name" value="P-loop_NTPase"/>
</dbReference>
<evidence type="ECO:0000313" key="4">
    <source>
        <dbReference type="Proteomes" id="UP000246078"/>
    </source>
</evidence>
<dbReference type="VEuPathDB" id="TriTrypDB:BCY84_13674"/>
<feature type="compositionally biased region" description="Basic and acidic residues" evidence="2">
    <location>
        <begin position="228"/>
        <end position="237"/>
    </location>
</feature>
<dbReference type="SUPFAM" id="SSF52540">
    <property type="entry name" value="P-loop containing nucleoside triphosphate hydrolases"/>
    <property type="match status" value="1"/>
</dbReference>
<feature type="compositionally biased region" description="Acidic residues" evidence="2">
    <location>
        <begin position="212"/>
        <end position="227"/>
    </location>
</feature>
<dbReference type="VEuPathDB" id="TriTrypDB:C3747_37g14"/>
<proteinExistence type="predicted"/>
<dbReference type="VEuPathDB" id="TriTrypDB:C4B63_46g54"/>
<dbReference type="VEuPathDB" id="TriTrypDB:TcG_03335"/>
<dbReference type="Gene3D" id="3.40.50.300">
    <property type="entry name" value="P-loop containing nucleotide triphosphate hydrolases"/>
    <property type="match status" value="2"/>
</dbReference>
<organism evidence="3 4">
    <name type="scientific">Trypanosoma cruzi</name>
    <dbReference type="NCBI Taxonomy" id="5693"/>
    <lineage>
        <taxon>Eukaryota</taxon>
        <taxon>Discoba</taxon>
        <taxon>Euglenozoa</taxon>
        <taxon>Kinetoplastea</taxon>
        <taxon>Metakinetoplastina</taxon>
        <taxon>Trypanosomatida</taxon>
        <taxon>Trypanosomatidae</taxon>
        <taxon>Trypanosoma</taxon>
        <taxon>Schizotrypanum</taxon>
    </lineage>
</organism>
<dbReference type="GO" id="GO:0005737">
    <property type="term" value="C:cytoplasm"/>
    <property type="evidence" value="ECO:0007669"/>
    <property type="project" value="TreeGrafter"/>
</dbReference>
<dbReference type="InterPro" id="IPR007858">
    <property type="entry name" value="Dpy-30_motif"/>
</dbReference>
<feature type="region of interest" description="Disordered" evidence="2">
    <location>
        <begin position="544"/>
        <end position="601"/>
    </location>
</feature>
<dbReference type="Gene3D" id="3.40.50.720">
    <property type="entry name" value="NAD(P)-binding Rossmann-like Domain"/>
    <property type="match status" value="1"/>
</dbReference>
<feature type="compositionally biased region" description="Basic residues" evidence="2">
    <location>
        <begin position="664"/>
        <end position="683"/>
    </location>
</feature>
<evidence type="ECO:0000256" key="1">
    <source>
        <dbReference type="SAM" id="Coils"/>
    </source>
</evidence>
<dbReference type="VEuPathDB" id="TriTrypDB:TCDM_04149"/>
<dbReference type="VEuPathDB" id="TriTrypDB:TcCLB.507629.30"/>
<dbReference type="Proteomes" id="UP000246078">
    <property type="component" value="Unassembled WGS sequence"/>
</dbReference>
<dbReference type="Pfam" id="PF05186">
    <property type="entry name" value="Dpy-30"/>
    <property type="match status" value="1"/>
</dbReference>
<dbReference type="PANTHER" id="PTHR48079">
    <property type="entry name" value="PROTEIN YEEZ"/>
    <property type="match status" value="1"/>
</dbReference>
<feature type="coiled-coil region" evidence="1">
    <location>
        <begin position="501"/>
        <end position="528"/>
    </location>
</feature>
<dbReference type="PANTHER" id="PTHR48079:SF6">
    <property type="entry name" value="NAD(P)-BINDING DOMAIN-CONTAINING PROTEIN-RELATED"/>
    <property type="match status" value="1"/>
</dbReference>
<dbReference type="AlphaFoldDB" id="A0A2V2X0G4"/>
<dbReference type="InterPro" id="IPR047499">
    <property type="entry name" value="DD_AK7"/>
</dbReference>
<reference evidence="3 4" key="1">
    <citation type="journal article" date="2018" name="Microb. Genom.">
        <title>Expanding an expanded genome: long-read sequencing of Trypanosoma cruzi.</title>
        <authorList>
            <person name="Berna L."/>
            <person name="Rodriguez M."/>
            <person name="Chiribao M.L."/>
            <person name="Parodi-Talice A."/>
            <person name="Pita S."/>
            <person name="Rijo G."/>
            <person name="Alvarez-Valin F."/>
            <person name="Robello C."/>
        </authorList>
    </citation>
    <scope>NUCLEOTIDE SEQUENCE [LARGE SCALE GENOMIC DNA]</scope>
    <source>
        <strain evidence="3 4">TCC</strain>
    </source>
</reference>
<dbReference type="VEuPathDB" id="TriTrypDB:TcCL_Unassigned03980"/>
<feature type="coiled-coil region" evidence="1">
    <location>
        <begin position="916"/>
        <end position="954"/>
    </location>
</feature>
<comment type="caution">
    <text evidence="3">The sequence shown here is derived from an EMBL/GenBank/DDBJ whole genome shotgun (WGS) entry which is preliminary data.</text>
</comment>
<feature type="region of interest" description="Disordered" evidence="2">
    <location>
        <begin position="191"/>
        <end position="237"/>
    </location>
</feature>
<protein>
    <submittedName>
        <fullName evidence="3">Uncharacterized protein</fullName>
    </submittedName>
</protein>
<dbReference type="GO" id="GO:0004029">
    <property type="term" value="F:aldehyde dehydrogenase (NAD+) activity"/>
    <property type="evidence" value="ECO:0007669"/>
    <property type="project" value="TreeGrafter"/>
</dbReference>
<dbReference type="SUPFAM" id="SSF51735">
    <property type="entry name" value="NAD(P)-binding Rossmann-fold domains"/>
    <property type="match status" value="1"/>
</dbReference>
<feature type="compositionally biased region" description="Polar residues" evidence="2">
    <location>
        <begin position="564"/>
        <end position="576"/>
    </location>
</feature>
<dbReference type="VEuPathDB" id="TriTrypDB:TcBrA4_0074510"/>
<dbReference type="VEuPathDB" id="TriTrypDB:TcYC6_0103330"/>
<name>A0A2V2X0G4_TRYCR</name>
<evidence type="ECO:0000256" key="2">
    <source>
        <dbReference type="SAM" id="MobiDB-lite"/>
    </source>
</evidence>
<dbReference type="Gene3D" id="1.20.890.10">
    <property type="entry name" value="cAMP-dependent protein kinase regulatory subunit, dimerization-anchoring domain"/>
    <property type="match status" value="1"/>
</dbReference>
<dbReference type="VEuPathDB" id="TriTrypDB:TCSYLVIO_007583"/>
<accession>A0A2V2X0G4</accession>
<dbReference type="CDD" id="cd22967">
    <property type="entry name" value="DD_AK7"/>
    <property type="match status" value="1"/>
</dbReference>
<evidence type="ECO:0000313" key="3">
    <source>
        <dbReference type="EMBL" id="PWV14247.1"/>
    </source>
</evidence>
<sequence length="1031" mass="117348">MKTEQSTVETLRNGIFQSHTSVLVAYADTYFGRRLFSQLYQDSNADKEGKSYKLFACTWEKDGAQVLVEERVAAALLTGAELDAAETDAADTDFAQALDSLSGAQEASLAPPPVATTVFANDPGTDSLRVFWRGDTMAMLHAILQADCIVMEMRQAQDVFDMMHALSTKEHLKRKRIIVVSSLLTWYATPPIQMDPMDENGGKSNTEGDFAEKEEEDDELDEEEVEEEPRPPDQREVDAILGQFDFIEGEDNDNDNINDENGNETEYNVELFTEDQYNRRIPHAKYYNWREAERVVAAWNSEERNIQTCVVFSGLQYGEGEDALQPFFSQAWNREKRGLPIYGDGTQLVPTVHIRDLVTFTKRLIETEEPPALPYVFATDSGTVSWQRMVNAMNHAFGGEKTFHVPSQEYALYSNVELFTLNMRVDNQTMQNLMPAAEDWVAQSGFVANISKTAFEYVTAHHLQPIRLVVLGPPLSGKTYLAEALAQRHYHLPTFTMERVLEEFKAYIAALKERLKKFRRHLYETEKKRREEAKKRAFLRFRKKAGDGEGEDEKEDETEATEAGMQSENGARNSSAADEVPGGKKKQRVTVGEKDSSDMEENLVDFTLTEEELQAVEELVEEWFQHNDRATQLRETIASMERVLAMRIRLQPAANAEALGATNPKKRKELAKSKRGNRSGNKKHTTEEEDALNELQENAPFQDKALALMMRWRLSRADCRNQGYVMDGFPETVTQARLVFGDAPLEIPETMEEAAAGGVFASNSNLSVLRTHEVNVAPPSKEPCEEARLPSFVFILDAAENYLLDRLKALSQKLNEPPGNEEKRLARFEDAITVYRKQFLDTDYSLSNFFECARTVAKTLTPGGRGVTVSFLKVDAEPLLSPPPPESQYSVAPPSEVERVICERVGKPRNFGPTPQQQYQEEVRELKLLEEERQKELRAVMEQSEREKNEYIRESEQRSQVESTRQEIEVMDRNSLELRKLPLREYLQHNIVPLLTKGLVEVCKTRPKDPVDFLAEWLMRHNPLDDSCFEL</sequence>
<keyword evidence="1" id="KW-0175">Coiled coil</keyword>
<dbReference type="VEuPathDB" id="TriTrypDB:ECC02_006477"/>
<dbReference type="VEuPathDB" id="TriTrypDB:Tc_MARK_3938"/>
<feature type="region of interest" description="Disordered" evidence="2">
    <location>
        <begin position="657"/>
        <end position="693"/>
    </location>
</feature>
<dbReference type="VEuPathDB" id="TriTrypDB:TcCLB.507209.30"/>
<feature type="compositionally biased region" description="Acidic residues" evidence="2">
    <location>
        <begin position="548"/>
        <end position="560"/>
    </location>
</feature>
<dbReference type="InterPro" id="IPR051783">
    <property type="entry name" value="NAD(P)-dependent_oxidoreduct"/>
</dbReference>
<gene>
    <name evidence="3" type="ORF">C3747_37g14</name>
</gene>
<dbReference type="InterPro" id="IPR036291">
    <property type="entry name" value="NAD(P)-bd_dom_sf"/>
</dbReference>
<dbReference type="EMBL" id="PRFC01000037">
    <property type="protein sequence ID" value="PWV14247.1"/>
    <property type="molecule type" value="Genomic_DNA"/>
</dbReference>
<dbReference type="VEuPathDB" id="TriTrypDB:TcCL_ESM03295"/>